<protein>
    <submittedName>
        <fullName evidence="2">Uncharacterized protein</fullName>
    </submittedName>
</protein>
<evidence type="ECO:0000313" key="3">
    <source>
        <dbReference type="Proteomes" id="UP000629619"/>
    </source>
</evidence>
<keyword evidence="3" id="KW-1185">Reference proteome</keyword>
<feature type="region of interest" description="Disordered" evidence="1">
    <location>
        <begin position="38"/>
        <end position="76"/>
    </location>
</feature>
<organism evidence="2 3">
    <name type="scientific">Actinoplanes siamensis</name>
    <dbReference type="NCBI Taxonomy" id="1223317"/>
    <lineage>
        <taxon>Bacteria</taxon>
        <taxon>Bacillati</taxon>
        <taxon>Actinomycetota</taxon>
        <taxon>Actinomycetes</taxon>
        <taxon>Micromonosporales</taxon>
        <taxon>Micromonosporaceae</taxon>
        <taxon>Actinoplanes</taxon>
    </lineage>
</organism>
<dbReference type="AlphaFoldDB" id="A0A919NE32"/>
<proteinExistence type="predicted"/>
<dbReference type="EMBL" id="BOMW01000072">
    <property type="protein sequence ID" value="GIF09029.1"/>
    <property type="molecule type" value="Genomic_DNA"/>
</dbReference>
<dbReference type="RefSeq" id="WP_203684360.1">
    <property type="nucleotide sequence ID" value="NZ_BOMW01000072.1"/>
</dbReference>
<feature type="region of interest" description="Disordered" evidence="1">
    <location>
        <begin position="1"/>
        <end position="22"/>
    </location>
</feature>
<dbReference type="Proteomes" id="UP000629619">
    <property type="component" value="Unassembled WGS sequence"/>
</dbReference>
<gene>
    <name evidence="2" type="ORF">Asi03nite_65670</name>
</gene>
<accession>A0A919NE32</accession>
<feature type="compositionally biased region" description="Basic residues" evidence="1">
    <location>
        <begin position="1"/>
        <end position="11"/>
    </location>
</feature>
<comment type="caution">
    <text evidence="2">The sequence shown here is derived from an EMBL/GenBank/DDBJ whole genome shotgun (WGS) entry which is preliminary data.</text>
</comment>
<feature type="compositionally biased region" description="Basic and acidic residues" evidence="1">
    <location>
        <begin position="50"/>
        <end position="60"/>
    </location>
</feature>
<evidence type="ECO:0000313" key="2">
    <source>
        <dbReference type="EMBL" id="GIF09029.1"/>
    </source>
</evidence>
<sequence length="76" mass="8392">MDAREKAHRIHAVLSQGPGATDDYVDLGADLISIRGYDNLDDLSCPDGSQDLRRAEDPPIRQHPQRHPAPGSHGRR</sequence>
<reference evidence="2" key="1">
    <citation type="submission" date="2021-01" db="EMBL/GenBank/DDBJ databases">
        <title>Whole genome shotgun sequence of Actinoplanes siamensis NBRC 109076.</title>
        <authorList>
            <person name="Komaki H."/>
            <person name="Tamura T."/>
        </authorList>
    </citation>
    <scope>NUCLEOTIDE SEQUENCE</scope>
    <source>
        <strain evidence="2">NBRC 109076</strain>
    </source>
</reference>
<name>A0A919NE32_9ACTN</name>
<evidence type="ECO:0000256" key="1">
    <source>
        <dbReference type="SAM" id="MobiDB-lite"/>
    </source>
</evidence>